<dbReference type="EMBL" id="BQNJ01000002">
    <property type="protein sequence ID" value="GKH04138.1"/>
    <property type="molecule type" value="Genomic_DNA"/>
</dbReference>
<dbReference type="AlphaFoldDB" id="A0AA37JRS6"/>
<evidence type="ECO:0000313" key="1">
    <source>
        <dbReference type="EMBL" id="GKH04138.1"/>
    </source>
</evidence>
<dbReference type="Pfam" id="PF18941">
    <property type="entry name" value="DUF5688"/>
    <property type="match status" value="1"/>
</dbReference>
<sequence length="318" mass="36720">MHDEKRERETKEYLEFVEQFQAFLILMTEEWGAKVTLQKGGEAEEAEDLLVVELNGDGSGTHIQRFHMAEIYHDFQLGKGLEELLSEASDCLERCREIEKSSPLGHMEDYEAIREYLVIRPLNYERNAKKLEEGVYEVTGDIALTLYVSIGNFGGLYTSSMVPKVVCEGWDKSREQVMNDAMENTYRLFPPRLFNWLEVERFRDKDYGIFMERDTEVRLDGGACATFVTTKSQINGAVAIFLPGVAKRLGELMGNDLYIAFTSMHEAAIHNCEKVYPETIQESLKNLNREMPADEDFLSEKVYYYSRAKDRIEVVLEY</sequence>
<dbReference type="RefSeq" id="WP_118040375.1">
    <property type="nucleotide sequence ID" value="NZ_BQNJ01000002.1"/>
</dbReference>
<dbReference type="Proteomes" id="UP001055091">
    <property type="component" value="Unassembled WGS sequence"/>
</dbReference>
<evidence type="ECO:0000313" key="2">
    <source>
        <dbReference type="Proteomes" id="UP001055091"/>
    </source>
</evidence>
<protein>
    <submittedName>
        <fullName evidence="1">Uncharacterized protein</fullName>
    </submittedName>
</protein>
<proteinExistence type="predicted"/>
<reference evidence="1" key="1">
    <citation type="submission" date="2022-01" db="EMBL/GenBank/DDBJ databases">
        <title>Novel bile acid biosynthetic pathways are enriched in the microbiome of centenarians.</title>
        <authorList>
            <person name="Sato Y."/>
            <person name="Atarashi K."/>
            <person name="Plichta R.D."/>
            <person name="Arai Y."/>
            <person name="Sasajima S."/>
            <person name="Kearney M.S."/>
            <person name="Suda W."/>
            <person name="Takeshita K."/>
            <person name="Sasaki T."/>
            <person name="Okamoto S."/>
            <person name="Skelly N.A."/>
            <person name="Okamura Y."/>
            <person name="Vlamakis H."/>
            <person name="Li Y."/>
            <person name="Tanoue T."/>
            <person name="Takei H."/>
            <person name="Nittono H."/>
            <person name="Narushima S."/>
            <person name="Irie J."/>
            <person name="Itoh H."/>
            <person name="Moriya K."/>
            <person name="Sugiura Y."/>
            <person name="Suematsu M."/>
            <person name="Moritoki N."/>
            <person name="Shibata S."/>
            <person name="Littman R.D."/>
            <person name="Fischbach A.M."/>
            <person name="Uwamino Y."/>
            <person name="Inoue T."/>
            <person name="Honda A."/>
            <person name="Hattori M."/>
            <person name="Murai T."/>
            <person name="Xavier J.R."/>
            <person name="Hirose N."/>
            <person name="Honda K."/>
        </authorList>
    </citation>
    <scope>NUCLEOTIDE SEQUENCE</scope>
    <source>
        <strain evidence="1">CE91-St55</strain>
    </source>
</reference>
<organism evidence="1 2">
    <name type="scientific">Hungatella hathewayi</name>
    <dbReference type="NCBI Taxonomy" id="154046"/>
    <lineage>
        <taxon>Bacteria</taxon>
        <taxon>Bacillati</taxon>
        <taxon>Bacillota</taxon>
        <taxon>Clostridia</taxon>
        <taxon>Lachnospirales</taxon>
        <taxon>Lachnospiraceae</taxon>
        <taxon>Hungatella</taxon>
    </lineage>
</organism>
<dbReference type="InterPro" id="IPR043743">
    <property type="entry name" value="DUF5688"/>
</dbReference>
<gene>
    <name evidence="1" type="ORF">CE91St55_61190</name>
</gene>
<name>A0AA37JRS6_9FIRM</name>
<comment type="caution">
    <text evidence="1">The sequence shown here is derived from an EMBL/GenBank/DDBJ whole genome shotgun (WGS) entry which is preliminary data.</text>
</comment>
<accession>A0AA37JRS6</accession>